<keyword evidence="1" id="KW-0472">Membrane</keyword>
<reference evidence="2 3" key="1">
    <citation type="journal article" date="2016" name="Nat. Commun.">
        <title>Thousands of microbial genomes shed light on interconnected biogeochemical processes in an aquifer system.</title>
        <authorList>
            <person name="Anantharaman K."/>
            <person name="Brown C.T."/>
            <person name="Hug L.A."/>
            <person name="Sharon I."/>
            <person name="Castelle C.J."/>
            <person name="Probst A.J."/>
            <person name="Thomas B.C."/>
            <person name="Singh A."/>
            <person name="Wilkins M.J."/>
            <person name="Karaoz U."/>
            <person name="Brodie E.L."/>
            <person name="Williams K.H."/>
            <person name="Hubbard S.S."/>
            <person name="Banfield J.F."/>
        </authorList>
    </citation>
    <scope>NUCLEOTIDE SEQUENCE [LARGE SCALE GENOMIC DNA]</scope>
</reference>
<accession>A0A1F6YVD6</accession>
<keyword evidence="1" id="KW-0812">Transmembrane</keyword>
<dbReference type="EMBL" id="MFWE01000017">
    <property type="protein sequence ID" value="OGJ10240.1"/>
    <property type="molecule type" value="Genomic_DNA"/>
</dbReference>
<evidence type="ECO:0000313" key="2">
    <source>
        <dbReference type="EMBL" id="OGJ10240.1"/>
    </source>
</evidence>
<name>A0A1F6YVD6_9BACT</name>
<dbReference type="Proteomes" id="UP000178975">
    <property type="component" value="Unassembled WGS sequence"/>
</dbReference>
<organism evidence="2 3">
    <name type="scientific">Candidatus Nomurabacteria bacterium RIFOXYC2_FULL_36_19</name>
    <dbReference type="NCBI Taxonomy" id="1801806"/>
    <lineage>
        <taxon>Bacteria</taxon>
        <taxon>Candidatus Nomuraibacteriota</taxon>
    </lineage>
</organism>
<feature type="transmembrane region" description="Helical" evidence="1">
    <location>
        <begin position="7"/>
        <end position="25"/>
    </location>
</feature>
<keyword evidence="1" id="KW-1133">Transmembrane helix</keyword>
<protein>
    <submittedName>
        <fullName evidence="2">Uncharacterized protein</fullName>
    </submittedName>
</protein>
<evidence type="ECO:0000256" key="1">
    <source>
        <dbReference type="SAM" id="Phobius"/>
    </source>
</evidence>
<gene>
    <name evidence="2" type="ORF">A2456_03200</name>
</gene>
<evidence type="ECO:0000313" key="3">
    <source>
        <dbReference type="Proteomes" id="UP000178975"/>
    </source>
</evidence>
<dbReference type="AlphaFoldDB" id="A0A1F6YVD6"/>
<comment type="caution">
    <text evidence="2">The sequence shown here is derived from an EMBL/GenBank/DDBJ whole genome shotgun (WGS) entry which is preliminary data.</text>
</comment>
<sequence>MPTIKNIIIFLTIGVVFVLIYIFFLKPAPSVAPLVSSAPSTVASNTETTVEDNQLVAKDFLTLLLSVKSIKLNDTIFSDPAFGSLHDSSITLTPDGTEGRVNPFAPLGTDVGTSANSL</sequence>
<proteinExistence type="predicted"/>